<dbReference type="InterPro" id="IPR013087">
    <property type="entry name" value="Znf_C2H2_type"/>
</dbReference>
<feature type="binding site" evidence="12">
    <location>
        <position position="56"/>
    </location>
    <ligand>
        <name>Zn(2+)</name>
        <dbReference type="ChEBI" id="CHEBI:29105"/>
    </ligand>
</feature>
<keyword evidence="4" id="KW-0677">Repeat</keyword>
<feature type="domain" description="C2H2-type" evidence="13">
    <location>
        <begin position="367"/>
        <end position="390"/>
    </location>
</feature>
<keyword evidence="7" id="KW-0805">Transcription regulation</keyword>
<feature type="binding site" evidence="12">
    <location>
        <position position="18"/>
    </location>
    <ligand>
        <name>Zn(2+)</name>
        <dbReference type="ChEBI" id="CHEBI:29105"/>
    </ligand>
</feature>
<name>A0A8S0ZNC5_ARCPL</name>
<feature type="binding site" evidence="12">
    <location>
        <position position="59"/>
    </location>
    <ligand>
        <name>Zn(2+)</name>
        <dbReference type="ChEBI" id="CHEBI:29105"/>
    </ligand>
</feature>
<feature type="domain" description="C2H2-type" evidence="13">
    <location>
        <begin position="340"/>
        <end position="368"/>
    </location>
</feature>
<dbReference type="PROSITE" id="PS51915">
    <property type="entry name" value="ZAD"/>
    <property type="match status" value="1"/>
</dbReference>
<dbReference type="SUPFAM" id="SSF57667">
    <property type="entry name" value="beta-beta-alpha zinc fingers"/>
    <property type="match status" value="4"/>
</dbReference>
<dbReference type="OrthoDB" id="5855429at2759"/>
<dbReference type="SMART" id="SM00868">
    <property type="entry name" value="zf-AD"/>
    <property type="match status" value="2"/>
</dbReference>
<evidence type="ECO:0000256" key="3">
    <source>
        <dbReference type="ARBA" id="ARBA00022723"/>
    </source>
</evidence>
<evidence type="ECO:0000256" key="7">
    <source>
        <dbReference type="ARBA" id="ARBA00023015"/>
    </source>
</evidence>
<dbReference type="InterPro" id="IPR050752">
    <property type="entry name" value="C2H2-ZF_domain"/>
</dbReference>
<dbReference type="SUPFAM" id="SSF57716">
    <property type="entry name" value="Glucocorticoid receptor-like (DNA-binding domain)"/>
    <property type="match status" value="1"/>
</dbReference>
<evidence type="ECO:0000313" key="16">
    <source>
        <dbReference type="Proteomes" id="UP000494256"/>
    </source>
</evidence>
<organism evidence="15 16">
    <name type="scientific">Arctia plantaginis</name>
    <name type="common">Wood tiger moth</name>
    <name type="synonym">Phalaena plantaginis</name>
    <dbReference type="NCBI Taxonomy" id="874455"/>
    <lineage>
        <taxon>Eukaryota</taxon>
        <taxon>Metazoa</taxon>
        <taxon>Ecdysozoa</taxon>
        <taxon>Arthropoda</taxon>
        <taxon>Hexapoda</taxon>
        <taxon>Insecta</taxon>
        <taxon>Pterygota</taxon>
        <taxon>Neoptera</taxon>
        <taxon>Endopterygota</taxon>
        <taxon>Lepidoptera</taxon>
        <taxon>Glossata</taxon>
        <taxon>Ditrysia</taxon>
        <taxon>Noctuoidea</taxon>
        <taxon>Erebidae</taxon>
        <taxon>Arctiinae</taxon>
        <taxon>Arctia</taxon>
    </lineage>
</organism>
<comment type="subcellular location">
    <subcellularLocation>
        <location evidence="1">Nucleus</location>
    </subcellularLocation>
</comment>
<accession>A0A8S0ZNC5</accession>
<dbReference type="GO" id="GO:0008270">
    <property type="term" value="F:zinc ion binding"/>
    <property type="evidence" value="ECO:0007669"/>
    <property type="project" value="UniProtKB-UniRule"/>
</dbReference>
<dbReference type="FunFam" id="3.30.160.60:FF:000202">
    <property type="entry name" value="Zinc finger protein 574"/>
    <property type="match status" value="1"/>
</dbReference>
<dbReference type="GO" id="GO:0000978">
    <property type="term" value="F:RNA polymerase II cis-regulatory region sequence-specific DNA binding"/>
    <property type="evidence" value="ECO:0007669"/>
    <property type="project" value="TreeGrafter"/>
</dbReference>
<comment type="caution">
    <text evidence="15">The sequence shown here is derived from an EMBL/GenBank/DDBJ whole genome shotgun (WGS) entry which is preliminary data.</text>
</comment>
<dbReference type="PROSITE" id="PS50157">
    <property type="entry name" value="ZINC_FINGER_C2H2_2"/>
    <property type="match status" value="7"/>
</dbReference>
<dbReference type="InterPro" id="IPR012934">
    <property type="entry name" value="Znf_AD"/>
</dbReference>
<evidence type="ECO:0000256" key="9">
    <source>
        <dbReference type="ARBA" id="ARBA00023163"/>
    </source>
</evidence>
<gene>
    <name evidence="15" type="ORF">APLA_LOCUS6698</name>
</gene>
<dbReference type="Pfam" id="PF00096">
    <property type="entry name" value="zf-C2H2"/>
    <property type="match status" value="4"/>
</dbReference>
<evidence type="ECO:0000256" key="10">
    <source>
        <dbReference type="ARBA" id="ARBA00023242"/>
    </source>
</evidence>
<dbReference type="GO" id="GO:0000981">
    <property type="term" value="F:DNA-binding transcription factor activity, RNA polymerase II-specific"/>
    <property type="evidence" value="ECO:0007669"/>
    <property type="project" value="TreeGrafter"/>
</dbReference>
<comment type="similarity">
    <text evidence="2">Belongs to the krueppel C2H2-type zinc-finger protein family.</text>
</comment>
<dbReference type="Gene3D" id="3.30.160.60">
    <property type="entry name" value="Classic Zinc Finger"/>
    <property type="match status" value="6"/>
</dbReference>
<keyword evidence="3 12" id="KW-0479">Metal-binding</keyword>
<evidence type="ECO:0000256" key="1">
    <source>
        <dbReference type="ARBA" id="ARBA00004123"/>
    </source>
</evidence>
<feature type="binding site" evidence="12">
    <location>
        <position position="15"/>
    </location>
    <ligand>
        <name>Zn(2+)</name>
        <dbReference type="ChEBI" id="CHEBI:29105"/>
    </ligand>
</feature>
<evidence type="ECO:0000256" key="6">
    <source>
        <dbReference type="ARBA" id="ARBA00022833"/>
    </source>
</evidence>
<dbReference type="AlphaFoldDB" id="A0A8S0ZNC5"/>
<evidence type="ECO:0000256" key="11">
    <source>
        <dbReference type="PROSITE-ProRule" id="PRU00042"/>
    </source>
</evidence>
<evidence type="ECO:0000259" key="14">
    <source>
        <dbReference type="PROSITE" id="PS51915"/>
    </source>
</evidence>
<dbReference type="Proteomes" id="UP000494256">
    <property type="component" value="Unassembled WGS sequence"/>
</dbReference>
<dbReference type="FunFam" id="3.30.160.60:FF:000382">
    <property type="entry name" value="zinc finger protein 35 isoform X4"/>
    <property type="match status" value="1"/>
</dbReference>
<keyword evidence="6 12" id="KW-0862">Zinc</keyword>
<dbReference type="SMART" id="SM00355">
    <property type="entry name" value="ZnF_C2H2"/>
    <property type="match status" value="10"/>
</dbReference>
<keyword evidence="9" id="KW-0804">Transcription</keyword>
<evidence type="ECO:0000256" key="12">
    <source>
        <dbReference type="PROSITE-ProRule" id="PRU01263"/>
    </source>
</evidence>
<protein>
    <submittedName>
        <fullName evidence="15">Uncharacterized protein</fullName>
    </submittedName>
</protein>
<feature type="domain" description="C2H2-type" evidence="13">
    <location>
        <begin position="459"/>
        <end position="486"/>
    </location>
</feature>
<dbReference type="GO" id="GO:0032502">
    <property type="term" value="P:developmental process"/>
    <property type="evidence" value="ECO:0007669"/>
    <property type="project" value="UniProtKB-ARBA"/>
</dbReference>
<evidence type="ECO:0000259" key="13">
    <source>
        <dbReference type="PROSITE" id="PS50157"/>
    </source>
</evidence>
<evidence type="ECO:0000256" key="4">
    <source>
        <dbReference type="ARBA" id="ARBA00022737"/>
    </source>
</evidence>
<keyword evidence="8" id="KW-0238">DNA-binding</keyword>
<sequence>MCENTANIMEDILACRVCLATGVKLYNMCNYNLKKAYENLTGINVIIPDIYPQYLCSYCQRLLIKSNRFKERCIETQELLKQAAMEEPMLTFDHVHALSLSLSPAHSLSTSDVDTSTTLYPEFVTHIKAEAFDIVLKEESTDHSDEEPLAKKAKKRKKKKIEYSEFEIGDDTFETVTKNIDFSEFENGNFEKEKNVVFSDFEFETDTFETEDFETNAEESVEFLNKEDIEVVVLSKEQQIEEILARKTSYNYNNSFYKCELCYKGFMTDSTYKNHMSRHDPNTGPHACEICHTRWSDLRSLKAHSTTAHERKYICKLCAHTSKSCHRAKEHLKWHKGYKFNCKICGATFSKSTSHLTHVRLQHPSKYCCEICGESFIGQNGLNMHKKKAHKLFKCNRTFAHERSFGVHYQRVHLGLKLRPPRHEPRLRAHVVCEICGKKCISNATLIYHQRIHTGEKPFQCNQCPKKFSVYQRLQIHTRTHTGERPFKCSHCPKAFKHKAALNRHDRVHTGIKPYQCSHCSKSFSQSNSMKLHVKTVHLKMPAPYRNRRNNKIE</sequence>
<dbReference type="PANTHER" id="PTHR24384:SF189">
    <property type="entry name" value="C2H2-TYPE DOMAIN-CONTAINING PROTEIN-RELATED"/>
    <property type="match status" value="1"/>
</dbReference>
<keyword evidence="10" id="KW-0539">Nucleus</keyword>
<dbReference type="FunFam" id="3.30.160.60:FF:002343">
    <property type="entry name" value="Zinc finger protein 33A"/>
    <property type="match status" value="1"/>
</dbReference>
<feature type="domain" description="C2H2-type" evidence="13">
    <location>
        <begin position="257"/>
        <end position="284"/>
    </location>
</feature>
<feature type="domain" description="C2H2-type" evidence="13">
    <location>
        <begin position="431"/>
        <end position="458"/>
    </location>
</feature>
<keyword evidence="5 11" id="KW-0863">Zinc-finger</keyword>
<evidence type="ECO:0000313" key="15">
    <source>
        <dbReference type="EMBL" id="CAB3234706.1"/>
    </source>
</evidence>
<dbReference type="PROSITE" id="PS00028">
    <property type="entry name" value="ZINC_FINGER_C2H2_1"/>
    <property type="match status" value="7"/>
</dbReference>
<proteinExistence type="inferred from homology"/>
<feature type="domain" description="C2H2-type" evidence="13">
    <location>
        <begin position="487"/>
        <end position="514"/>
    </location>
</feature>
<dbReference type="GO" id="GO:0005634">
    <property type="term" value="C:nucleus"/>
    <property type="evidence" value="ECO:0007669"/>
    <property type="project" value="UniProtKB-SubCell"/>
</dbReference>
<reference evidence="15 16" key="1">
    <citation type="submission" date="2020-04" db="EMBL/GenBank/DDBJ databases">
        <authorList>
            <person name="Wallbank WR R."/>
            <person name="Pardo Diaz C."/>
            <person name="Kozak K."/>
            <person name="Martin S."/>
            <person name="Jiggins C."/>
            <person name="Moest M."/>
            <person name="Warren A I."/>
            <person name="Byers J.R.P. K."/>
            <person name="Montejo-Kovacevich G."/>
            <person name="Yen C E."/>
        </authorList>
    </citation>
    <scope>NUCLEOTIDE SEQUENCE [LARGE SCALE GENOMIC DNA]</scope>
</reference>
<dbReference type="Pfam" id="PF07776">
    <property type="entry name" value="zf-AD"/>
    <property type="match status" value="1"/>
</dbReference>
<feature type="domain" description="ZAD" evidence="14">
    <location>
        <begin position="13"/>
        <end position="83"/>
    </location>
</feature>
<feature type="domain" description="C2H2-type" evidence="13">
    <location>
        <begin position="515"/>
        <end position="538"/>
    </location>
</feature>
<dbReference type="InterPro" id="IPR036236">
    <property type="entry name" value="Znf_C2H2_sf"/>
</dbReference>
<evidence type="ECO:0000256" key="2">
    <source>
        <dbReference type="ARBA" id="ARBA00006991"/>
    </source>
</evidence>
<evidence type="ECO:0000256" key="8">
    <source>
        <dbReference type="ARBA" id="ARBA00023125"/>
    </source>
</evidence>
<dbReference type="EMBL" id="CADEBD010000295">
    <property type="protein sequence ID" value="CAB3234706.1"/>
    <property type="molecule type" value="Genomic_DNA"/>
</dbReference>
<evidence type="ECO:0000256" key="5">
    <source>
        <dbReference type="ARBA" id="ARBA00022771"/>
    </source>
</evidence>
<dbReference type="PANTHER" id="PTHR24384">
    <property type="entry name" value="FINGER PUTATIVE TRANSCRIPTION FACTOR FAMILY-RELATED"/>
    <property type="match status" value="1"/>
</dbReference>